<feature type="repeat" description="PPR" evidence="2">
    <location>
        <begin position="251"/>
        <end position="285"/>
    </location>
</feature>
<dbReference type="Pfam" id="PF01535">
    <property type="entry name" value="PPR"/>
    <property type="match status" value="3"/>
</dbReference>
<dbReference type="InterPro" id="IPR002885">
    <property type="entry name" value="PPR_rpt"/>
</dbReference>
<dbReference type="EMBL" id="BSYR01000075">
    <property type="protein sequence ID" value="GMJ15070.1"/>
    <property type="molecule type" value="Genomic_DNA"/>
</dbReference>
<reference evidence="3" key="1">
    <citation type="submission" date="2023-05" db="EMBL/GenBank/DDBJ databases">
        <title>Genome and transcriptome analyses reveal genes involved in the formation of fine ridges on petal epidermal cells in Hibiscus trionum.</title>
        <authorList>
            <person name="Koshimizu S."/>
            <person name="Masuda S."/>
            <person name="Ishii T."/>
            <person name="Shirasu K."/>
            <person name="Hoshino A."/>
            <person name="Arita M."/>
        </authorList>
    </citation>
    <scope>NUCLEOTIDE SEQUENCE</scope>
    <source>
        <strain evidence="3">Hamamatsu line</strain>
    </source>
</reference>
<keyword evidence="4" id="KW-1185">Reference proteome</keyword>
<dbReference type="Pfam" id="PF20431">
    <property type="entry name" value="E_motif"/>
    <property type="match status" value="1"/>
</dbReference>
<evidence type="ECO:0000256" key="2">
    <source>
        <dbReference type="PROSITE-ProRule" id="PRU00708"/>
    </source>
</evidence>
<dbReference type="GO" id="GO:0003723">
    <property type="term" value="F:RNA binding"/>
    <property type="evidence" value="ECO:0007669"/>
    <property type="project" value="InterPro"/>
</dbReference>
<feature type="repeat" description="PPR" evidence="2">
    <location>
        <begin position="150"/>
        <end position="184"/>
    </location>
</feature>
<evidence type="ECO:0008006" key="5">
    <source>
        <dbReference type="Google" id="ProtNLM"/>
    </source>
</evidence>
<feature type="repeat" description="PPR" evidence="2">
    <location>
        <begin position="414"/>
        <end position="449"/>
    </location>
</feature>
<proteinExistence type="predicted"/>
<dbReference type="Proteomes" id="UP001165190">
    <property type="component" value="Unassembled WGS sequence"/>
</dbReference>
<dbReference type="Gene3D" id="1.25.40.10">
    <property type="entry name" value="Tetratricopeptide repeat domain"/>
    <property type="match status" value="4"/>
</dbReference>
<comment type="caution">
    <text evidence="3">The sequence shown here is derived from an EMBL/GenBank/DDBJ whole genome shotgun (WGS) entry which is preliminary data.</text>
</comment>
<keyword evidence="1" id="KW-0677">Repeat</keyword>
<dbReference type="PANTHER" id="PTHR47926">
    <property type="entry name" value="PENTATRICOPEPTIDE REPEAT-CONTAINING PROTEIN"/>
    <property type="match status" value="1"/>
</dbReference>
<accession>A0A9W7MWL7</accession>
<organism evidence="3 4">
    <name type="scientific">Hibiscus trionum</name>
    <name type="common">Flower of an hour</name>
    <dbReference type="NCBI Taxonomy" id="183268"/>
    <lineage>
        <taxon>Eukaryota</taxon>
        <taxon>Viridiplantae</taxon>
        <taxon>Streptophyta</taxon>
        <taxon>Embryophyta</taxon>
        <taxon>Tracheophyta</taxon>
        <taxon>Spermatophyta</taxon>
        <taxon>Magnoliopsida</taxon>
        <taxon>eudicotyledons</taxon>
        <taxon>Gunneridae</taxon>
        <taxon>Pentapetalae</taxon>
        <taxon>rosids</taxon>
        <taxon>malvids</taxon>
        <taxon>Malvales</taxon>
        <taxon>Malvaceae</taxon>
        <taxon>Malvoideae</taxon>
        <taxon>Hibiscus</taxon>
    </lineage>
</organism>
<dbReference type="FunFam" id="1.25.40.10:FF:000090">
    <property type="entry name" value="Pentatricopeptide repeat-containing protein, chloroplastic"/>
    <property type="match status" value="1"/>
</dbReference>
<gene>
    <name evidence="3" type="ORF">HRI_005176200</name>
</gene>
<dbReference type="GO" id="GO:0009451">
    <property type="term" value="P:RNA modification"/>
    <property type="evidence" value="ECO:0007669"/>
    <property type="project" value="InterPro"/>
</dbReference>
<evidence type="ECO:0000256" key="1">
    <source>
        <dbReference type="ARBA" id="ARBA00022737"/>
    </source>
</evidence>
<evidence type="ECO:0000313" key="3">
    <source>
        <dbReference type="EMBL" id="GMJ15070.1"/>
    </source>
</evidence>
<dbReference type="Pfam" id="PF13041">
    <property type="entry name" value="PPR_2"/>
    <property type="match status" value="3"/>
</dbReference>
<evidence type="ECO:0000313" key="4">
    <source>
        <dbReference type="Proteomes" id="UP001165190"/>
    </source>
</evidence>
<dbReference type="InterPro" id="IPR046960">
    <property type="entry name" value="PPR_At4g14850-like_plant"/>
</dbReference>
<dbReference type="OrthoDB" id="1662615at2759"/>
<name>A0A9W7MWL7_HIBTR</name>
<feature type="repeat" description="PPR" evidence="2">
    <location>
        <begin position="313"/>
        <end position="347"/>
    </location>
</feature>
<dbReference type="InterPro" id="IPR046848">
    <property type="entry name" value="E_motif"/>
</dbReference>
<dbReference type="FunFam" id="1.25.40.10:FF:001486">
    <property type="entry name" value="Pentatricopeptide repeat-containing protein mitochondrial"/>
    <property type="match status" value="1"/>
</dbReference>
<dbReference type="PROSITE" id="PS51375">
    <property type="entry name" value="PPR"/>
    <property type="match status" value="4"/>
</dbReference>
<dbReference type="NCBIfam" id="TIGR00756">
    <property type="entry name" value="PPR"/>
    <property type="match status" value="4"/>
</dbReference>
<sequence length="603" mass="67418">MRKTLLGRVKNYQLKQQQQPYNFLSNHLISSNVVSQSGNVNNKVPKESFETWLTLVSALAKGGTDMDLTLHEASKLLHSGIKPNDYSLVHLVRVSTDLGHDSYCQQLHCYVLKSGFVSNSFVSNALMRFYRRIDSLRDADKLFVEIPQPSVVSWNSVISGHVQTGMFRKALGLFLELHRSEICCNEYSFTAALAASGQMGFLHLGESIHANVLKFGFECAIVVGNCLIDTYGKCGAVGDAISVFDSMIVKDIISWNSVLAACARNGNLERAFSVWSEMPVRDTISYNELISGIAQFGNIDDAIGILFSMPNPNSSTWTSILTGYVNRNRPREALQFFNKMHSNDVQMDEFSFSIILSGIAGLSALTWGMLTHCCTIKRCLDSSVVVGSALVDMYSKCGQVKNAESLFQSLPKKNLVTWNAMISGYAHNGDSVNVIKLFEQLKTERDLKPDWVTFLNVLAGCSHNETPLQQVYQYFESMINDYGIKPTVEHCCCLIRLMGGRGEIRRAGRLIYELGFGSCAVAWKALLGACGVCNDIKVAVIVAGKVIELEGYSDYVYVMMSNIFAYYHKWGEMSVMRKLMRDQRLMKEVACSWIEMENVNYPW</sequence>
<dbReference type="InterPro" id="IPR011990">
    <property type="entry name" value="TPR-like_helical_dom_sf"/>
</dbReference>
<dbReference type="AlphaFoldDB" id="A0A9W7MWL7"/>
<protein>
    <recommendedName>
        <fullName evidence="5">Pentatricopeptide repeat-containing protein</fullName>
    </recommendedName>
</protein>